<evidence type="ECO:0000313" key="2">
    <source>
        <dbReference type="Proteomes" id="UP000263326"/>
    </source>
</evidence>
<proteinExistence type="predicted"/>
<keyword evidence="2" id="KW-1185">Reference proteome</keyword>
<gene>
    <name evidence="1" type="ORF">JA29_202</name>
</gene>
<name>A0A384ZXE9_9CAUD</name>
<organism evidence="1 2">
    <name type="scientific">Dickeya phage vB_DsoM_JA29</name>
    <dbReference type="NCBI Taxonomy" id="2283031"/>
    <lineage>
        <taxon>Viruses</taxon>
        <taxon>Duplodnaviria</taxon>
        <taxon>Heunggongvirae</taxon>
        <taxon>Uroviricota</taxon>
        <taxon>Caudoviricetes</taxon>
        <taxon>Salmondvirus</taxon>
        <taxon>Salmondvirus JA29</taxon>
    </lineage>
</organism>
<dbReference type="Proteomes" id="UP000263326">
    <property type="component" value="Segment"/>
</dbReference>
<protein>
    <submittedName>
        <fullName evidence="1">Uncharacterized protein</fullName>
    </submittedName>
</protein>
<sequence>MQTAFLVKNPMLQEYDTVFWVNQHVILACPYDGPEHKELEFRKQISIFFWHIVHCSLYSATFRDNNEMPFIPVPTALGRKELPYVFGASGDYSAKGTYAKKGKGFSRALDWLIENVFTASPYFFGSDGQCRRFKLKEEIFEQMYPVRPKSAQDILTKIRYCTPHFTKGDLFGKTIEKICVQRGKENLVPPQHDLRSFDRNTSRNAIKRYRDVLSKLSPNTISLRPVVDEIAKYSHYTRKSIRARVILLQSNLLSFLSQDFILVERSRLIIKYYPTYRASGLGGRLFEESGGFQNLPRALKQRAYCVGHNVDMQSSQLNILKMELQRHKIHCRMLNETNSISDFANQFNLPKEITKICFYGMMFSIGGTMRRSAIADSQAMKSIRASVRKECRSRALKRLSREGKVRFEDLDRLTEKLISSECERIRERWERETHSIVVSLEALCEAYIKSARKSGDGFVLTNAVGARYSWSGEITSEIRKRILSHMITGIETDLLFSAIEENRVKHVYSFEHDGALLSSARLRSDRIKFVKKPFDSSAKQLVTNL</sequence>
<evidence type="ECO:0000313" key="1">
    <source>
        <dbReference type="EMBL" id="AXG66928.1"/>
    </source>
</evidence>
<accession>A0A384ZXE9</accession>
<dbReference type="EMBL" id="MH460461">
    <property type="protein sequence ID" value="AXG66928.1"/>
    <property type="molecule type" value="Genomic_DNA"/>
</dbReference>
<reference evidence="1 2" key="1">
    <citation type="journal article" date="2018" name="Front. Microbiol.">
        <title>Jumbo Bacteriophages Are Represented Within an Increasing Diversity of Environmental Viruses Infecting the Emerging Phytopathogen, Dickeya solani.</title>
        <authorList>
            <person name="Day A.W."/>
            <person name="Ahn J."/>
            <person name="Salmond G.P.C."/>
        </authorList>
    </citation>
    <scope>NUCLEOTIDE SEQUENCE [LARGE SCALE GENOMIC DNA]</scope>
</reference>